<feature type="transmembrane region" description="Helical" evidence="1">
    <location>
        <begin position="37"/>
        <end position="57"/>
    </location>
</feature>
<dbReference type="OrthoDB" id="6161818at2"/>
<dbReference type="EMBL" id="ASTJ01000041">
    <property type="protein sequence ID" value="EPC00368.1"/>
    <property type="molecule type" value="Genomic_DNA"/>
</dbReference>
<evidence type="ECO:0000313" key="2">
    <source>
        <dbReference type="EMBL" id="EPC00368.1"/>
    </source>
</evidence>
<organism evidence="2 3">
    <name type="scientific">Litchfieldella anticariensis (strain DSM 16096 / CECT 5854 / CIP 108499 / LMG 22089 / FP35)</name>
    <name type="common">Halomonas anticariensis</name>
    <dbReference type="NCBI Taxonomy" id="1121939"/>
    <lineage>
        <taxon>Bacteria</taxon>
        <taxon>Pseudomonadati</taxon>
        <taxon>Pseudomonadota</taxon>
        <taxon>Gammaproteobacteria</taxon>
        <taxon>Oceanospirillales</taxon>
        <taxon>Halomonadaceae</taxon>
        <taxon>Litchfieldella</taxon>
    </lineage>
</organism>
<dbReference type="RefSeq" id="WP_016418636.1">
    <property type="nucleotide sequence ID" value="NZ_AUAB01000051.1"/>
</dbReference>
<evidence type="ECO:0000313" key="3">
    <source>
        <dbReference type="Proteomes" id="UP000014463"/>
    </source>
</evidence>
<dbReference type="PATRIC" id="fig|1121939.11.peg.4131"/>
<keyword evidence="3" id="KW-1185">Reference proteome</keyword>
<reference evidence="2 3" key="1">
    <citation type="journal article" date="2013" name="Genome Announc.">
        <title>Draft genome sequence of the moderately halophilic gammaproteobacterium Halomonas anticariensis FP35.</title>
        <authorList>
            <person name="Tahrioui A."/>
            <person name="Quesada E."/>
            <person name="Llamas I."/>
        </authorList>
    </citation>
    <scope>NUCLEOTIDE SEQUENCE [LARGE SCALE GENOMIC DNA]</scope>
    <source>
        <strain evidence="3">DSM 16096 / CECT 5854 / LMG 22089 / FP35</strain>
    </source>
</reference>
<keyword evidence="1" id="KW-0472">Membrane</keyword>
<comment type="caution">
    <text evidence="2">The sequence shown here is derived from an EMBL/GenBank/DDBJ whole genome shotgun (WGS) entry which is preliminary data.</text>
</comment>
<sequence>MEQVGSESHEPILGTTELLALASDHEHREMNCNRHMAFCFLPFGLGISHLMAALGAVCEQHFNEFKLFAQRLDLSADYKARNYLMTHRQITSGSSPTMA</sequence>
<evidence type="ECO:0000256" key="1">
    <source>
        <dbReference type="SAM" id="Phobius"/>
    </source>
</evidence>
<accession>S2KJ44</accession>
<gene>
    <name evidence="2" type="ORF">L861_13930</name>
</gene>
<name>S2KJ44_LITA3</name>
<dbReference type="Proteomes" id="UP000014463">
    <property type="component" value="Unassembled WGS sequence"/>
</dbReference>
<keyword evidence="1" id="KW-0812">Transmembrane</keyword>
<keyword evidence="1" id="KW-1133">Transmembrane helix</keyword>
<dbReference type="AlphaFoldDB" id="S2KJ44"/>
<proteinExistence type="predicted"/>
<protein>
    <submittedName>
        <fullName evidence="2">Uncharacterized protein</fullName>
    </submittedName>
</protein>